<evidence type="ECO:0000256" key="4">
    <source>
        <dbReference type="SAM" id="MobiDB-lite"/>
    </source>
</evidence>
<feature type="domain" description="EML-like second beta-propeller" evidence="5">
    <location>
        <begin position="27"/>
        <end position="124"/>
    </location>
</feature>
<sequence length="317" mass="35331">MVTSQAQAQEILVDGGRGHMDLNDWKRWDGWSVTIGFPVMGIWPDFADNTDVNRVARSSSGKYLVTADDFGCVKLFNFPCLVEDSPFVEYNGHSSHVSSVVFLGDDRRVVTTGSADRAVFVWRYDEGTLERGVMGGGGSDDEEEGVLPESQLELVRGYELQIERAREEEIRRSLKDPFTAIRGREGGKGERSKVSEEVGEDIQVLSHFLGEVLRGVGGNVGELARKSVEVDRGSGGGSGGGKKGGTVAVKEEERVVVKEEERVGVKHCVCEGVDVSREDLERLGLWEIEKQARKERKERREERAKEKEKFKPRRTKK</sequence>
<keyword evidence="2" id="KW-0677">Repeat</keyword>
<feature type="repeat" description="WD" evidence="3">
    <location>
        <begin position="90"/>
        <end position="132"/>
    </location>
</feature>
<evidence type="ECO:0000256" key="3">
    <source>
        <dbReference type="PROSITE-ProRule" id="PRU00221"/>
    </source>
</evidence>
<dbReference type="InterPro" id="IPR015943">
    <property type="entry name" value="WD40/YVTN_repeat-like_dom_sf"/>
</dbReference>
<evidence type="ECO:0000256" key="1">
    <source>
        <dbReference type="ARBA" id="ARBA00022574"/>
    </source>
</evidence>
<keyword evidence="7" id="KW-1185">Reference proteome</keyword>
<dbReference type="PANTHER" id="PTHR13720:SF33">
    <property type="entry name" value="HELP DOMAIN-CONTAINING PROTEIN"/>
    <property type="match status" value="1"/>
</dbReference>
<accession>A0A9W7GG26</accession>
<dbReference type="OrthoDB" id="206783at2759"/>
<dbReference type="Gene3D" id="2.130.10.10">
    <property type="entry name" value="YVTN repeat-like/Quinoprotein amine dehydrogenase"/>
    <property type="match status" value="1"/>
</dbReference>
<evidence type="ECO:0000259" key="5">
    <source>
        <dbReference type="Pfam" id="PF23414"/>
    </source>
</evidence>
<dbReference type="InterPro" id="IPR050630">
    <property type="entry name" value="WD_repeat_EMAP"/>
</dbReference>
<dbReference type="Proteomes" id="UP001165065">
    <property type="component" value="Unassembled WGS sequence"/>
</dbReference>
<dbReference type="Pfam" id="PF23414">
    <property type="entry name" value="Beta-prop_EML_2"/>
    <property type="match status" value="1"/>
</dbReference>
<dbReference type="PROSITE" id="PS50294">
    <property type="entry name" value="WD_REPEATS_REGION"/>
    <property type="match status" value="1"/>
</dbReference>
<feature type="compositionally biased region" description="Basic and acidic residues" evidence="4">
    <location>
        <begin position="298"/>
        <end position="309"/>
    </location>
</feature>
<evidence type="ECO:0000313" key="6">
    <source>
        <dbReference type="EMBL" id="GMI45149.1"/>
    </source>
</evidence>
<keyword evidence="1 3" id="KW-0853">WD repeat</keyword>
<evidence type="ECO:0000256" key="2">
    <source>
        <dbReference type="ARBA" id="ARBA00022737"/>
    </source>
</evidence>
<evidence type="ECO:0000313" key="7">
    <source>
        <dbReference type="Proteomes" id="UP001165065"/>
    </source>
</evidence>
<dbReference type="InterPro" id="IPR001680">
    <property type="entry name" value="WD40_rpt"/>
</dbReference>
<dbReference type="PANTHER" id="PTHR13720">
    <property type="entry name" value="WD-40 REPEAT PROTEIN"/>
    <property type="match status" value="1"/>
</dbReference>
<proteinExistence type="predicted"/>
<gene>
    <name evidence="6" type="ORF">TrCOL_g10619</name>
</gene>
<dbReference type="GO" id="GO:0008017">
    <property type="term" value="F:microtubule binding"/>
    <property type="evidence" value="ECO:0007669"/>
    <property type="project" value="TreeGrafter"/>
</dbReference>
<dbReference type="EMBL" id="BRYA01000238">
    <property type="protein sequence ID" value="GMI45149.1"/>
    <property type="molecule type" value="Genomic_DNA"/>
</dbReference>
<dbReference type="SMART" id="SM00320">
    <property type="entry name" value="WD40"/>
    <property type="match status" value="2"/>
</dbReference>
<organism evidence="6 7">
    <name type="scientific">Triparma columacea</name>
    <dbReference type="NCBI Taxonomy" id="722753"/>
    <lineage>
        <taxon>Eukaryota</taxon>
        <taxon>Sar</taxon>
        <taxon>Stramenopiles</taxon>
        <taxon>Ochrophyta</taxon>
        <taxon>Bolidophyceae</taxon>
        <taxon>Parmales</taxon>
        <taxon>Triparmaceae</taxon>
        <taxon>Triparma</taxon>
    </lineage>
</organism>
<feature type="region of interest" description="Disordered" evidence="4">
    <location>
        <begin position="292"/>
        <end position="317"/>
    </location>
</feature>
<dbReference type="InterPro" id="IPR036322">
    <property type="entry name" value="WD40_repeat_dom_sf"/>
</dbReference>
<comment type="caution">
    <text evidence="6">The sequence shown here is derived from an EMBL/GenBank/DDBJ whole genome shotgun (WGS) entry which is preliminary data.</text>
</comment>
<dbReference type="AlphaFoldDB" id="A0A9W7GG26"/>
<reference evidence="7" key="1">
    <citation type="journal article" date="2023" name="Commun. Biol.">
        <title>Genome analysis of Parmales, the sister group of diatoms, reveals the evolutionary specialization of diatoms from phago-mixotrophs to photoautotrophs.</title>
        <authorList>
            <person name="Ban H."/>
            <person name="Sato S."/>
            <person name="Yoshikawa S."/>
            <person name="Yamada K."/>
            <person name="Nakamura Y."/>
            <person name="Ichinomiya M."/>
            <person name="Sato N."/>
            <person name="Blanc-Mathieu R."/>
            <person name="Endo H."/>
            <person name="Kuwata A."/>
            <person name="Ogata H."/>
        </authorList>
    </citation>
    <scope>NUCLEOTIDE SEQUENCE [LARGE SCALE GENOMIC DNA]</scope>
</reference>
<dbReference type="InterPro" id="IPR055442">
    <property type="entry name" value="Beta-prop_EML-like_2nd"/>
</dbReference>
<name>A0A9W7GG26_9STRA</name>
<dbReference type="PROSITE" id="PS50082">
    <property type="entry name" value="WD_REPEATS_2"/>
    <property type="match status" value="1"/>
</dbReference>
<dbReference type="SUPFAM" id="SSF50978">
    <property type="entry name" value="WD40 repeat-like"/>
    <property type="match status" value="1"/>
</dbReference>
<protein>
    <recommendedName>
        <fullName evidence="5">EML-like second beta-propeller domain-containing protein</fullName>
    </recommendedName>
</protein>